<gene>
    <name evidence="2" type="ORF">SAMN02745226_01069</name>
</gene>
<keyword evidence="3" id="KW-1185">Reference proteome</keyword>
<name>A0A1M7SLZ6_FERGO</name>
<protein>
    <recommendedName>
        <fullName evidence="4">PH domain-containing protein</fullName>
    </recommendedName>
</protein>
<dbReference type="STRING" id="1121883.SAMN02745226_01069"/>
<dbReference type="AlphaFoldDB" id="A0A1M7SLZ6"/>
<sequence length="121" mass="14024">MVLKVKKWYKILNLLVLSSSTPFVLYLFSLPLSDFVTFVIILAYFILVIMFAESLIFKIEIKGSKLKSMYFSIDLSDIIGVKSGILETVIRTRWRIYRIPPVDGVNKIGRMTNMLVVERKE</sequence>
<keyword evidence="1" id="KW-0812">Transmembrane</keyword>
<dbReference type="EMBL" id="FRDJ01000004">
    <property type="protein sequence ID" value="SHN59474.1"/>
    <property type="molecule type" value="Genomic_DNA"/>
</dbReference>
<reference evidence="3" key="1">
    <citation type="submission" date="2016-12" db="EMBL/GenBank/DDBJ databases">
        <authorList>
            <person name="Varghese N."/>
            <person name="Submissions S."/>
        </authorList>
    </citation>
    <scope>NUCLEOTIDE SEQUENCE [LARGE SCALE GENOMIC DNA]</scope>
    <source>
        <strain evidence="3">DSM 13020</strain>
    </source>
</reference>
<feature type="transmembrane region" description="Helical" evidence="1">
    <location>
        <begin position="35"/>
        <end position="57"/>
    </location>
</feature>
<dbReference type="Proteomes" id="UP000184207">
    <property type="component" value="Unassembled WGS sequence"/>
</dbReference>
<accession>A0A1M7SLZ6</accession>
<proteinExistence type="predicted"/>
<keyword evidence="1" id="KW-1133">Transmembrane helix</keyword>
<evidence type="ECO:0008006" key="4">
    <source>
        <dbReference type="Google" id="ProtNLM"/>
    </source>
</evidence>
<evidence type="ECO:0000313" key="3">
    <source>
        <dbReference type="Proteomes" id="UP000184207"/>
    </source>
</evidence>
<evidence type="ECO:0000313" key="2">
    <source>
        <dbReference type="EMBL" id="SHN59474.1"/>
    </source>
</evidence>
<keyword evidence="1" id="KW-0472">Membrane</keyword>
<evidence type="ECO:0000256" key="1">
    <source>
        <dbReference type="SAM" id="Phobius"/>
    </source>
</evidence>
<feature type="transmembrane region" description="Helical" evidence="1">
    <location>
        <begin position="12"/>
        <end position="29"/>
    </location>
</feature>
<organism evidence="2 3">
    <name type="scientific">Fervidobacterium gondwanense DSM 13020</name>
    <dbReference type="NCBI Taxonomy" id="1121883"/>
    <lineage>
        <taxon>Bacteria</taxon>
        <taxon>Thermotogati</taxon>
        <taxon>Thermotogota</taxon>
        <taxon>Thermotogae</taxon>
        <taxon>Thermotogales</taxon>
        <taxon>Fervidobacteriaceae</taxon>
        <taxon>Fervidobacterium</taxon>
    </lineage>
</organism>